<dbReference type="PANTHER" id="PTHR23348:SF42">
    <property type="entry name" value="PERIAXIN"/>
    <property type="match status" value="1"/>
</dbReference>
<dbReference type="InterPro" id="IPR001478">
    <property type="entry name" value="PDZ"/>
</dbReference>
<feature type="region of interest" description="Disordered" evidence="3">
    <location>
        <begin position="1302"/>
        <end position="1359"/>
    </location>
</feature>
<dbReference type="PANTHER" id="PTHR23348">
    <property type="entry name" value="PERIAXIN/AHNAK"/>
    <property type="match status" value="1"/>
</dbReference>
<feature type="region of interest" description="Disordered" evidence="3">
    <location>
        <begin position="267"/>
        <end position="294"/>
    </location>
</feature>
<evidence type="ECO:0000256" key="1">
    <source>
        <dbReference type="ARBA" id="ARBA00004123"/>
    </source>
</evidence>
<feature type="region of interest" description="Disordered" evidence="3">
    <location>
        <begin position="671"/>
        <end position="697"/>
    </location>
</feature>
<feature type="compositionally biased region" description="Basic and acidic residues" evidence="3">
    <location>
        <begin position="278"/>
        <end position="288"/>
    </location>
</feature>
<name>A0A3P9KUV1_ORYLA</name>
<evidence type="ECO:0000256" key="3">
    <source>
        <dbReference type="SAM" id="MobiDB-lite"/>
    </source>
</evidence>
<sequence>TAARTRSCDVRRLKGGVIVRTPKDGCAEGLVYSGGGKEGIFIKEVVPESPASKSLKVKEGDQILSATVYFDNVPYEDAIQILEHAQAYKVKLCLKRKPDITETEPGIESDVIPVTKKETKGSPSKFKMPTFKLPKFGLGSAAVDLPAGHRDIEIEEPDIEVPEEVLSVTIEAPKVDLLQQETKVEVQVSDTELEKPPLDVKISSPEIKLVEKETKGSPSKFKMPTFNFPKFGLGSAAVDLPAGHRDIEIEEPDIKVPEEVLSVTIEAPSTDTPSGDVKTTETEQDGKGGKFKMPSLGFSVPKVKGPEVDVNLTKPEVDLSLQETKVEVKVSDTELEKPSVDVKTSPAEIKLVEKETKGSPSKFKMPTFKLPKFGLGKEPDIEVPEEVLSVTIEAPSTDSPSGDIKTKETEQDGKGGNFKMPSLGFSVPKVKVPKVDVSLTKPEVDLLQQETKVEVQVSDTELEKPSVDVKISSPEIKLVEKETKESPSKFKMPTFKFPKFGLGSSAVDVPAVDKDVKLQEPDDNQEEILSVTIEAPSSDTPLGDIKSTESEKNGKGGKFKMPSLGFSVPKADGSEVDVSLTKPEVDVTLQVIKEEIQFPDAEASVNVNTKAPEFQVKTKDREGSPSKFKMPTFKLPKFGLGNAAVDVPAVDKDVKLQEPDDNLDEILSVTIEAPSSDTPLGDVKTTESELDGKGGKFKMPNLGFSVPKADGGEVDVSLTKAEVDVTLQKIKEEVQFPDSEASVDVSTKAPGIQIKMRDTEGSPSKFKMPTFKLPKFGFGSAAADVLPSGDVINTEYEQDGKEGTFRMPSLGFSVPKVKGPDVDVSRAKPEVDVTLQGIKKELQFPDPEASVDVSTKAPEIQIKTRDTEGSPSKFKMPTFKLPKFGLGSASADVPAIDKDIKIEEHEIKVPEEILSVTMEAPSTVGFSVPKGKETHVDVSLKKTELDLSLQENKAGVKVSESELEKPSLDVKISSPEIKLEEKETKGSPSKFKMPTFKFPKFGLGSAAVDLPAGHRDIEIEEPDIKVPGEVLSVTIEAPSTDTLSGDIKTTETEQDGKGGKFKMPSLGFSVPKVKGPEVDVNLTKPEVDLLQQETKVEVQVSDTELEKPPLDVKISSPEIKLVEKETKGSPSKFKMPTFKFPKFGLGKPDDNQEEILSVTIEAPSSDTPLGDIKSTESEKNRKGGKFKMPSLGFSVPKADGSEVDVSLTKLEVDLLQQETKVEVQVSDTELEKPSLDVKISSPEIKLVEKETKGSPSKFKMPTFNFPKFGLGSAAVDLPAGHRDIEIEEPDIKVPEEVLSVTFEAPSTDTPSGDIKTTETEQGGKGGKFKMPSLGFSVPKGEEPQVDVSLTKPEVELSLQ</sequence>
<feature type="domain" description="PDZ" evidence="4">
    <location>
        <begin position="16"/>
        <end position="85"/>
    </location>
</feature>
<dbReference type="PROSITE" id="PS50106">
    <property type="entry name" value="PDZ"/>
    <property type="match status" value="1"/>
</dbReference>
<dbReference type="InterPro" id="IPR036034">
    <property type="entry name" value="PDZ_sf"/>
</dbReference>
<dbReference type="Gene3D" id="2.30.42.10">
    <property type="match status" value="1"/>
</dbReference>
<evidence type="ECO:0000313" key="6">
    <source>
        <dbReference type="Proteomes" id="UP000265180"/>
    </source>
</evidence>
<dbReference type="Pfam" id="PF00595">
    <property type="entry name" value="PDZ"/>
    <property type="match status" value="1"/>
</dbReference>
<dbReference type="Proteomes" id="UP000265180">
    <property type="component" value="Chromosome 22"/>
</dbReference>
<feature type="compositionally biased region" description="Basic and acidic residues" evidence="3">
    <location>
        <begin position="1048"/>
        <end position="1058"/>
    </location>
</feature>
<feature type="region of interest" description="Disordered" evidence="3">
    <location>
        <begin position="392"/>
        <end position="421"/>
    </location>
</feature>
<feature type="region of interest" description="Disordered" evidence="3">
    <location>
        <begin position="1160"/>
        <end position="1193"/>
    </location>
</feature>
<reference evidence="5 6" key="2">
    <citation type="submission" date="2017-04" db="EMBL/GenBank/DDBJ databases">
        <title>CpG methylation of centromeres and impact of large insertions on vertebrate speciation.</title>
        <authorList>
            <person name="Ichikawa K."/>
            <person name="Yoshimura J."/>
            <person name="Morishita S."/>
        </authorList>
    </citation>
    <scope>NUCLEOTIDE SEQUENCE</scope>
    <source>
        <strain evidence="5 6">HNI</strain>
    </source>
</reference>
<feature type="region of interest" description="Disordered" evidence="3">
    <location>
        <begin position="521"/>
        <end position="566"/>
    </location>
</feature>
<dbReference type="Ensembl" id="ENSORLT00020032108.1">
    <property type="protein sequence ID" value="ENSORLP00020012208.1"/>
    <property type="gene ID" value="ENSORLG00020013139.1"/>
</dbReference>
<evidence type="ECO:0000259" key="4">
    <source>
        <dbReference type="PROSITE" id="PS50106"/>
    </source>
</evidence>
<evidence type="ECO:0000313" key="5">
    <source>
        <dbReference type="Ensembl" id="ENSORLP00020012208.1"/>
    </source>
</evidence>
<keyword evidence="2" id="KW-0539">Nucleus</keyword>
<feature type="compositionally biased region" description="Basic and acidic residues" evidence="3">
    <location>
        <begin position="404"/>
        <end position="413"/>
    </location>
</feature>
<protein>
    <recommendedName>
        <fullName evidence="4">PDZ domain-containing protein</fullName>
    </recommendedName>
</protein>
<accession>A0A3P9KUV1</accession>
<feature type="compositionally biased region" description="Basic and acidic residues" evidence="3">
    <location>
        <begin position="684"/>
        <end position="694"/>
    </location>
</feature>
<dbReference type="CDD" id="cd00136">
    <property type="entry name" value="PDZ_canonical"/>
    <property type="match status" value="1"/>
</dbReference>
<feature type="region of interest" description="Disordered" evidence="3">
    <location>
        <begin position="1040"/>
        <end position="1064"/>
    </location>
</feature>
<organism evidence="5 6">
    <name type="scientific">Oryzias latipes</name>
    <name type="common">Japanese rice fish</name>
    <name type="synonym">Japanese killifish</name>
    <dbReference type="NCBI Taxonomy" id="8090"/>
    <lineage>
        <taxon>Eukaryota</taxon>
        <taxon>Metazoa</taxon>
        <taxon>Chordata</taxon>
        <taxon>Craniata</taxon>
        <taxon>Vertebrata</taxon>
        <taxon>Euteleostomi</taxon>
        <taxon>Actinopterygii</taxon>
        <taxon>Neopterygii</taxon>
        <taxon>Teleostei</taxon>
        <taxon>Neoteleostei</taxon>
        <taxon>Acanthomorphata</taxon>
        <taxon>Ovalentaria</taxon>
        <taxon>Atherinomorphae</taxon>
        <taxon>Beloniformes</taxon>
        <taxon>Adrianichthyidae</taxon>
        <taxon>Oryziinae</taxon>
        <taxon>Oryzias</taxon>
    </lineage>
</organism>
<dbReference type="SMART" id="SM00228">
    <property type="entry name" value="PDZ"/>
    <property type="match status" value="1"/>
</dbReference>
<reference evidence="5" key="3">
    <citation type="submission" date="2025-08" db="UniProtKB">
        <authorList>
            <consortium name="Ensembl"/>
        </authorList>
    </citation>
    <scope>IDENTIFICATION</scope>
    <source>
        <strain evidence="5">HNI</strain>
    </source>
</reference>
<reference evidence="5" key="4">
    <citation type="submission" date="2025-09" db="UniProtKB">
        <authorList>
            <consortium name="Ensembl"/>
        </authorList>
    </citation>
    <scope>IDENTIFICATION</scope>
    <source>
        <strain evidence="5">HNI</strain>
    </source>
</reference>
<proteinExistence type="predicted"/>
<reference key="1">
    <citation type="journal article" date="2007" name="Nature">
        <title>The medaka draft genome and insights into vertebrate genome evolution.</title>
        <authorList>
            <person name="Kasahara M."/>
            <person name="Naruse K."/>
            <person name="Sasaki S."/>
            <person name="Nakatani Y."/>
            <person name="Qu W."/>
            <person name="Ahsan B."/>
            <person name="Yamada T."/>
            <person name="Nagayasu Y."/>
            <person name="Doi K."/>
            <person name="Kasai Y."/>
            <person name="Jindo T."/>
            <person name="Kobayashi D."/>
            <person name="Shimada A."/>
            <person name="Toyoda A."/>
            <person name="Kuroki Y."/>
            <person name="Fujiyama A."/>
            <person name="Sasaki T."/>
            <person name="Shimizu A."/>
            <person name="Asakawa S."/>
            <person name="Shimizu N."/>
            <person name="Hashimoto S."/>
            <person name="Yang J."/>
            <person name="Lee Y."/>
            <person name="Matsushima K."/>
            <person name="Sugano S."/>
            <person name="Sakaizumi M."/>
            <person name="Narita T."/>
            <person name="Ohishi K."/>
            <person name="Haga S."/>
            <person name="Ohta F."/>
            <person name="Nomoto H."/>
            <person name="Nogata K."/>
            <person name="Morishita T."/>
            <person name="Endo T."/>
            <person name="Shin-I T."/>
            <person name="Takeda H."/>
            <person name="Morishita S."/>
            <person name="Kohara Y."/>
        </authorList>
    </citation>
    <scope>NUCLEOTIDE SEQUENCE [LARGE SCALE GENOMIC DNA]</scope>
    <source>
        <strain>Hd-rR</strain>
    </source>
</reference>
<dbReference type="InterPro" id="IPR052082">
    <property type="entry name" value="Myelin_sheath_structural"/>
</dbReference>
<comment type="subcellular location">
    <subcellularLocation>
        <location evidence="1">Nucleus</location>
    </subcellularLocation>
</comment>
<dbReference type="SUPFAM" id="SSF50156">
    <property type="entry name" value="PDZ domain-like"/>
    <property type="match status" value="1"/>
</dbReference>
<evidence type="ECO:0000256" key="2">
    <source>
        <dbReference type="ARBA" id="ARBA00023242"/>
    </source>
</evidence>
<dbReference type="GO" id="GO:0005634">
    <property type="term" value="C:nucleus"/>
    <property type="evidence" value="ECO:0007669"/>
    <property type="project" value="UniProtKB-SubCell"/>
</dbReference>